<evidence type="ECO:0000256" key="5">
    <source>
        <dbReference type="ARBA" id="ARBA00023136"/>
    </source>
</evidence>
<dbReference type="AlphaFoldDB" id="A0AB34GF79"/>
<feature type="transmembrane region" description="Helical" evidence="6">
    <location>
        <begin position="202"/>
        <end position="222"/>
    </location>
</feature>
<dbReference type="GO" id="GO:0015842">
    <property type="term" value="P:aminergic neurotransmitter loading into synaptic vesicle"/>
    <property type="evidence" value="ECO:0007669"/>
    <property type="project" value="TreeGrafter"/>
</dbReference>
<feature type="transmembrane region" description="Helical" evidence="6">
    <location>
        <begin position="22"/>
        <end position="45"/>
    </location>
</feature>
<keyword evidence="2" id="KW-0813">Transport</keyword>
<keyword evidence="9" id="KW-1185">Reference proteome</keyword>
<dbReference type="EMBL" id="JAIQCJ010002294">
    <property type="protein sequence ID" value="KAJ8777773.1"/>
    <property type="molecule type" value="Genomic_DNA"/>
</dbReference>
<proteinExistence type="predicted"/>
<gene>
    <name evidence="8" type="ORF">J1605_014217</name>
</gene>
<feature type="transmembrane region" description="Helical" evidence="6">
    <location>
        <begin position="261"/>
        <end position="281"/>
    </location>
</feature>
<dbReference type="PROSITE" id="PS50850">
    <property type="entry name" value="MFS"/>
    <property type="match status" value="1"/>
</dbReference>
<comment type="caution">
    <text evidence="8">The sequence shown here is derived from an EMBL/GenBank/DDBJ whole genome shotgun (WGS) entry which is preliminary data.</text>
</comment>
<name>A0AB34GF79_ESCRO</name>
<evidence type="ECO:0000256" key="2">
    <source>
        <dbReference type="ARBA" id="ARBA00022448"/>
    </source>
</evidence>
<keyword evidence="5 6" id="KW-0472">Membrane</keyword>
<keyword evidence="3 6" id="KW-0812">Transmembrane</keyword>
<dbReference type="GO" id="GO:0005335">
    <property type="term" value="F:serotonin:sodium:chloride symporter activity"/>
    <property type="evidence" value="ECO:0007669"/>
    <property type="project" value="TreeGrafter"/>
</dbReference>
<feature type="transmembrane region" description="Helical" evidence="6">
    <location>
        <begin position="229"/>
        <end position="249"/>
    </location>
</feature>
<accession>A0AB34GF79</accession>
<dbReference type="Proteomes" id="UP001159641">
    <property type="component" value="Unassembled WGS sequence"/>
</dbReference>
<dbReference type="GO" id="GO:0043195">
    <property type="term" value="C:terminal bouton"/>
    <property type="evidence" value="ECO:0007669"/>
    <property type="project" value="TreeGrafter"/>
</dbReference>
<dbReference type="SUPFAM" id="SSF103473">
    <property type="entry name" value="MFS general substrate transporter"/>
    <property type="match status" value="1"/>
</dbReference>
<dbReference type="GO" id="GO:0030672">
    <property type="term" value="C:synaptic vesicle membrane"/>
    <property type="evidence" value="ECO:0007669"/>
    <property type="project" value="UniProtKB-SubCell"/>
</dbReference>
<keyword evidence="4 6" id="KW-1133">Transmembrane helix</keyword>
<comment type="subcellular location">
    <subcellularLocation>
        <location evidence="1">Cytoplasmic vesicle</location>
        <location evidence="1">Secretory vesicle</location>
        <location evidence="1">Synaptic vesicle membrane</location>
        <topology evidence="1">Multi-pass membrane protein</topology>
    </subcellularLocation>
</comment>
<dbReference type="InterPro" id="IPR036259">
    <property type="entry name" value="MFS_trans_sf"/>
</dbReference>
<reference evidence="8 9" key="1">
    <citation type="submission" date="2022-11" db="EMBL/GenBank/DDBJ databases">
        <title>Whole genome sequence of Eschrichtius robustus ER-17-0199.</title>
        <authorList>
            <person name="Bruniche-Olsen A."/>
            <person name="Black A.N."/>
            <person name="Fields C.J."/>
            <person name="Walden K."/>
            <person name="Dewoody J.A."/>
        </authorList>
    </citation>
    <scope>NUCLEOTIDE SEQUENCE [LARGE SCALE GENOMIC DNA]</scope>
    <source>
        <strain evidence="8">ER-17-0199</strain>
        <tissue evidence="8">Blubber</tissue>
    </source>
</reference>
<dbReference type="FunFam" id="1.20.1250.20:FF:000083">
    <property type="entry name" value="synaptic vesicular amine transporter isoform X1"/>
    <property type="match status" value="1"/>
</dbReference>
<sequence>MLRAALDVPQWLLKKGRESRKLVLLVVFVALLLDNMLLTVVVPIVPTYLYATEFKVNTSLYPGPTTASQPALTSAFSTIFPFFENNTLAIEESVPSGIAWTSDTSGTIPAPVTEAIPAHENNCFRGTEFLKEENIWVGLLFASKALMQLLVNPFVGPLTNRDPFILVAAGSLCFANMGVAMLEPTLPIWMMQTMCAPEWQLGLAFLPASVSYLIGTNLFGVLANRMGRWLCSLIGMVVVGTSLLCVPLAHNIFGLIGPNAGLGFSIGMVDSSVMPIMGHLVDLRHAPVYGSVYAIADVAFCMGFAIGPSTGGAIVQAIGFPWLMVIIGVINIIYAPLCYYLRSPPAKEEKLAVLSQDCPMETRMHTAEKHMREFPLGEDSDEEPGCEE</sequence>
<evidence type="ECO:0000256" key="6">
    <source>
        <dbReference type="SAM" id="Phobius"/>
    </source>
</evidence>
<dbReference type="InterPro" id="IPR050930">
    <property type="entry name" value="MFS_Vesicular_Transporter"/>
</dbReference>
<evidence type="ECO:0000313" key="8">
    <source>
        <dbReference type="EMBL" id="KAJ8777773.1"/>
    </source>
</evidence>
<protein>
    <recommendedName>
        <fullName evidence="7">Major facilitator superfamily (MFS) profile domain-containing protein</fullName>
    </recommendedName>
</protein>
<organism evidence="8 9">
    <name type="scientific">Eschrichtius robustus</name>
    <name type="common">California gray whale</name>
    <name type="synonym">Eschrichtius gibbosus</name>
    <dbReference type="NCBI Taxonomy" id="9764"/>
    <lineage>
        <taxon>Eukaryota</taxon>
        <taxon>Metazoa</taxon>
        <taxon>Chordata</taxon>
        <taxon>Craniata</taxon>
        <taxon>Vertebrata</taxon>
        <taxon>Euteleostomi</taxon>
        <taxon>Mammalia</taxon>
        <taxon>Eutheria</taxon>
        <taxon>Laurasiatheria</taxon>
        <taxon>Artiodactyla</taxon>
        <taxon>Whippomorpha</taxon>
        <taxon>Cetacea</taxon>
        <taxon>Mysticeti</taxon>
        <taxon>Eschrichtiidae</taxon>
        <taxon>Eschrichtius</taxon>
    </lineage>
</organism>
<dbReference type="Gene3D" id="1.20.1250.20">
    <property type="entry name" value="MFS general substrate transporter like domains"/>
    <property type="match status" value="1"/>
</dbReference>
<dbReference type="InterPro" id="IPR020846">
    <property type="entry name" value="MFS_dom"/>
</dbReference>
<evidence type="ECO:0000256" key="3">
    <source>
        <dbReference type="ARBA" id="ARBA00022692"/>
    </source>
</evidence>
<dbReference type="Pfam" id="PF07690">
    <property type="entry name" value="MFS_1"/>
    <property type="match status" value="1"/>
</dbReference>
<dbReference type="PANTHER" id="PTHR23506:SF31">
    <property type="entry name" value="CHROMAFFIN GRANULE AMINE TRANSPORTER"/>
    <property type="match status" value="1"/>
</dbReference>
<feature type="transmembrane region" description="Helical" evidence="6">
    <location>
        <begin position="135"/>
        <end position="152"/>
    </location>
</feature>
<dbReference type="InterPro" id="IPR011701">
    <property type="entry name" value="MFS"/>
</dbReference>
<feature type="transmembrane region" description="Helical" evidence="6">
    <location>
        <begin position="164"/>
        <end position="182"/>
    </location>
</feature>
<feature type="domain" description="Major facilitator superfamily (MFS) profile" evidence="7">
    <location>
        <begin position="164"/>
        <end position="388"/>
    </location>
</feature>
<feature type="transmembrane region" description="Helical" evidence="6">
    <location>
        <begin position="319"/>
        <end position="341"/>
    </location>
</feature>
<evidence type="ECO:0000259" key="7">
    <source>
        <dbReference type="PROSITE" id="PS50850"/>
    </source>
</evidence>
<feature type="transmembrane region" description="Helical" evidence="6">
    <location>
        <begin position="288"/>
        <end position="307"/>
    </location>
</feature>
<dbReference type="PANTHER" id="PTHR23506">
    <property type="entry name" value="GH10249P"/>
    <property type="match status" value="1"/>
</dbReference>
<evidence type="ECO:0000256" key="4">
    <source>
        <dbReference type="ARBA" id="ARBA00022989"/>
    </source>
</evidence>
<evidence type="ECO:0000313" key="9">
    <source>
        <dbReference type="Proteomes" id="UP001159641"/>
    </source>
</evidence>
<evidence type="ECO:0000256" key="1">
    <source>
        <dbReference type="ARBA" id="ARBA00004644"/>
    </source>
</evidence>